<dbReference type="Pfam" id="PF00533">
    <property type="entry name" value="BRCT"/>
    <property type="match status" value="1"/>
</dbReference>
<evidence type="ECO:0000256" key="1">
    <source>
        <dbReference type="SAM" id="MobiDB-lite"/>
    </source>
</evidence>
<dbReference type="CDD" id="cd06130">
    <property type="entry name" value="DNA_pol_III_epsilon_like"/>
    <property type="match status" value="1"/>
</dbReference>
<evidence type="ECO:0000259" key="2">
    <source>
        <dbReference type="SMART" id="SM00479"/>
    </source>
</evidence>
<dbReference type="OrthoDB" id="9776650at2"/>
<accession>A0A5C6DDU6</accession>
<dbReference type="CDD" id="cd17748">
    <property type="entry name" value="BRCT_DNA_ligase_like"/>
    <property type="match status" value="1"/>
</dbReference>
<dbReference type="GO" id="GO:0005829">
    <property type="term" value="C:cytosol"/>
    <property type="evidence" value="ECO:0007669"/>
    <property type="project" value="TreeGrafter"/>
</dbReference>
<dbReference type="EMBL" id="SJPV01000008">
    <property type="protein sequence ID" value="TWU34355.1"/>
    <property type="molecule type" value="Genomic_DNA"/>
</dbReference>
<dbReference type="PANTHER" id="PTHR30231">
    <property type="entry name" value="DNA POLYMERASE III SUBUNIT EPSILON"/>
    <property type="match status" value="1"/>
</dbReference>
<dbReference type="SMART" id="SM00479">
    <property type="entry name" value="EXOIII"/>
    <property type="match status" value="1"/>
</dbReference>
<comment type="caution">
    <text evidence="3">The sequence shown here is derived from an EMBL/GenBank/DDBJ whole genome shotgun (WGS) entry which is preliminary data.</text>
</comment>
<dbReference type="InterPro" id="IPR036397">
    <property type="entry name" value="RNaseH_sf"/>
</dbReference>
<sequence>MTFAANFIAIDFETANRRPDSACQLAAVVVRDGVISDSKMWMIRPEPFYFSPFNIEVHGIVPDDVEHEGNFADQWDSMAAFLGLGAKGPGQRCLVAHNAAFDIGVLSACLKSHRLAVPDLDYTCTRSIARQTWPKRPRFGLKPLSDWLGVEFRHHDALEDSIACAKILLAAGIARQVSTLEQLEQSLKLSRGTAGPWGKKGPAKLRSPRKMKPPPTASQPSEDESSGLQSLLDLQRLLVRAEFIRPLSGQTIVFTGHLASLDRQDAEQLASRLGGLCQNKVTKETDMLVVGNRAPQTAVAGRTLSVKEETANAYQAAGGPIRIVTEQEFLGYIVANAER</sequence>
<evidence type="ECO:0000313" key="3">
    <source>
        <dbReference type="EMBL" id="TWU34355.1"/>
    </source>
</evidence>
<dbReference type="SUPFAM" id="SSF53098">
    <property type="entry name" value="Ribonuclease H-like"/>
    <property type="match status" value="1"/>
</dbReference>
<dbReference type="InterPro" id="IPR013520">
    <property type="entry name" value="Ribonucl_H"/>
</dbReference>
<keyword evidence="4" id="KW-1185">Reference proteome</keyword>
<dbReference type="Pfam" id="PF00929">
    <property type="entry name" value="RNase_T"/>
    <property type="match status" value="1"/>
</dbReference>
<dbReference type="SUPFAM" id="SSF52113">
    <property type="entry name" value="BRCT domain"/>
    <property type="match status" value="1"/>
</dbReference>
<feature type="region of interest" description="Disordered" evidence="1">
    <location>
        <begin position="191"/>
        <end position="227"/>
    </location>
</feature>
<dbReference type="RefSeq" id="WP_146528751.1">
    <property type="nucleotide sequence ID" value="NZ_SJPV01000008.1"/>
</dbReference>
<organism evidence="3 4">
    <name type="scientific">Novipirellula artificiosorum</name>
    <dbReference type="NCBI Taxonomy" id="2528016"/>
    <lineage>
        <taxon>Bacteria</taxon>
        <taxon>Pseudomonadati</taxon>
        <taxon>Planctomycetota</taxon>
        <taxon>Planctomycetia</taxon>
        <taxon>Pirellulales</taxon>
        <taxon>Pirellulaceae</taxon>
        <taxon>Novipirellula</taxon>
    </lineage>
</organism>
<dbReference type="Gene3D" id="3.30.420.10">
    <property type="entry name" value="Ribonuclease H-like superfamily/Ribonuclease H"/>
    <property type="match status" value="1"/>
</dbReference>
<dbReference type="GO" id="GO:0008408">
    <property type="term" value="F:3'-5' exonuclease activity"/>
    <property type="evidence" value="ECO:0007669"/>
    <property type="project" value="TreeGrafter"/>
</dbReference>
<protein>
    <submittedName>
        <fullName evidence="3">DNA polymerase III subunit epsilon</fullName>
    </submittedName>
</protein>
<dbReference type="InterPro" id="IPR012337">
    <property type="entry name" value="RNaseH-like_sf"/>
</dbReference>
<dbReference type="GO" id="GO:0003676">
    <property type="term" value="F:nucleic acid binding"/>
    <property type="evidence" value="ECO:0007669"/>
    <property type="project" value="InterPro"/>
</dbReference>
<reference evidence="3 4" key="1">
    <citation type="submission" date="2019-02" db="EMBL/GenBank/DDBJ databases">
        <title>Deep-cultivation of Planctomycetes and their phenomic and genomic characterization uncovers novel biology.</title>
        <authorList>
            <person name="Wiegand S."/>
            <person name="Jogler M."/>
            <person name="Boedeker C."/>
            <person name="Pinto D."/>
            <person name="Vollmers J."/>
            <person name="Rivas-Marin E."/>
            <person name="Kohn T."/>
            <person name="Peeters S.H."/>
            <person name="Heuer A."/>
            <person name="Rast P."/>
            <person name="Oberbeckmann S."/>
            <person name="Bunk B."/>
            <person name="Jeske O."/>
            <person name="Meyerdierks A."/>
            <person name="Storesund J.E."/>
            <person name="Kallscheuer N."/>
            <person name="Luecker S."/>
            <person name="Lage O.M."/>
            <person name="Pohl T."/>
            <person name="Merkel B.J."/>
            <person name="Hornburger P."/>
            <person name="Mueller R.-W."/>
            <person name="Bruemmer F."/>
            <person name="Labrenz M."/>
            <person name="Spormann A.M."/>
            <person name="Op Den Camp H."/>
            <person name="Overmann J."/>
            <person name="Amann R."/>
            <person name="Jetten M.S.M."/>
            <person name="Mascher T."/>
            <person name="Medema M.H."/>
            <person name="Devos D.P."/>
            <person name="Kaster A.-K."/>
            <person name="Ovreas L."/>
            <person name="Rohde M."/>
            <person name="Galperin M.Y."/>
            <person name="Jogler C."/>
        </authorList>
    </citation>
    <scope>NUCLEOTIDE SEQUENCE [LARGE SCALE GENOMIC DNA]</scope>
    <source>
        <strain evidence="3 4">Poly41</strain>
    </source>
</reference>
<gene>
    <name evidence="3" type="ORF">Poly41_45020</name>
</gene>
<feature type="domain" description="Exonuclease" evidence="2">
    <location>
        <begin position="6"/>
        <end position="177"/>
    </location>
</feature>
<dbReference type="InterPro" id="IPR001357">
    <property type="entry name" value="BRCT_dom"/>
</dbReference>
<proteinExistence type="predicted"/>
<dbReference type="InterPro" id="IPR036420">
    <property type="entry name" value="BRCT_dom_sf"/>
</dbReference>
<evidence type="ECO:0000313" key="4">
    <source>
        <dbReference type="Proteomes" id="UP000319143"/>
    </source>
</evidence>
<dbReference type="AlphaFoldDB" id="A0A5C6DDU6"/>
<dbReference type="GO" id="GO:0006259">
    <property type="term" value="P:DNA metabolic process"/>
    <property type="evidence" value="ECO:0007669"/>
    <property type="project" value="UniProtKB-ARBA"/>
</dbReference>
<feature type="compositionally biased region" description="Basic residues" evidence="1">
    <location>
        <begin position="201"/>
        <end position="212"/>
    </location>
</feature>
<dbReference type="Gene3D" id="3.40.50.10190">
    <property type="entry name" value="BRCT domain"/>
    <property type="match status" value="1"/>
</dbReference>
<dbReference type="Proteomes" id="UP000319143">
    <property type="component" value="Unassembled WGS sequence"/>
</dbReference>
<dbReference type="PANTHER" id="PTHR30231:SF42">
    <property type="entry name" value="EXONUCLEASE"/>
    <property type="match status" value="1"/>
</dbReference>
<name>A0A5C6DDU6_9BACT</name>